<dbReference type="PANTHER" id="PTHR37946:SF1">
    <property type="entry name" value="SLL1969 PROTEIN"/>
    <property type="match status" value="1"/>
</dbReference>
<protein>
    <submittedName>
        <fullName evidence="2">Putative acetyltransferase/hydrolase with alpha/beta hydrolase fold</fullName>
        <ecNumber evidence="2">3.1.1.3</ecNumber>
    </submittedName>
</protein>
<dbReference type="STRING" id="136857.CTEST_00375"/>
<dbReference type="EMBL" id="CP011545">
    <property type="protein sequence ID" value="AKK07545.1"/>
    <property type="molecule type" value="Genomic_DNA"/>
</dbReference>
<keyword evidence="2" id="KW-0808">Transferase</keyword>
<organism evidence="2 3">
    <name type="scientific">Corynebacterium testudinoris</name>
    <dbReference type="NCBI Taxonomy" id="136857"/>
    <lineage>
        <taxon>Bacteria</taxon>
        <taxon>Bacillati</taxon>
        <taxon>Actinomycetota</taxon>
        <taxon>Actinomycetes</taxon>
        <taxon>Mycobacteriales</taxon>
        <taxon>Corynebacteriaceae</taxon>
        <taxon>Corynebacterium</taxon>
    </lineage>
</organism>
<keyword evidence="2" id="KW-0378">Hydrolase</keyword>
<feature type="domain" description="AB hydrolase-1" evidence="1">
    <location>
        <begin position="93"/>
        <end position="195"/>
    </location>
</feature>
<dbReference type="GO" id="GO:0004806">
    <property type="term" value="F:triacylglycerol lipase activity"/>
    <property type="evidence" value="ECO:0007669"/>
    <property type="project" value="UniProtKB-EC"/>
</dbReference>
<reference evidence="3" key="2">
    <citation type="submission" date="2015-05" db="EMBL/GenBank/DDBJ databases">
        <title>Complete genome sequence of Corynebacterium testudinoris DSM 44614, recovered from necrotic lesions in the mouth of a tortoise.</title>
        <authorList>
            <person name="Ruckert C."/>
            <person name="Albersmeier A."/>
            <person name="Winkler A."/>
            <person name="Tauch A."/>
        </authorList>
    </citation>
    <scope>NUCLEOTIDE SEQUENCE [LARGE SCALE GENOMIC DNA]</scope>
    <source>
        <strain evidence="3">DSM 44614</strain>
    </source>
</reference>
<proteinExistence type="predicted"/>
<dbReference type="PATRIC" id="fig|136857.5.peg.74"/>
<evidence type="ECO:0000313" key="2">
    <source>
        <dbReference type="EMBL" id="AKK07545.1"/>
    </source>
</evidence>
<evidence type="ECO:0000259" key="1">
    <source>
        <dbReference type="Pfam" id="PF00561"/>
    </source>
</evidence>
<dbReference type="InterPro" id="IPR029058">
    <property type="entry name" value="AB_hydrolase_fold"/>
</dbReference>
<sequence>MATNHLAELQRDLSIRITRILPTGVVRRHDSAEDDDPETVNTAEADIAEDAQSETVEQRYIRSSNFPLAARRPPRGHVEDDWRARPTKERPWPVVLIHGTSDSNGIWEKLTHNLRTDGWAVFIPGFGNRSTLTVEESASQVGAYVDAVLTVTGAEKVILVGHSQGGVVARYWMHVRGGAPKVKHLVSLAAPNHGTTMGGMISSIITTRTAESMMNSLVQTWFGPSGFQLITGHPIINDINVDGDTESDVGYTCIATRYDSLIQPPESCFLYSDDPEANITNFFIQDIEPRARVLHEDMPVDARVRHAVRAALDAIDLPA</sequence>
<dbReference type="RefSeq" id="WP_047252047.1">
    <property type="nucleotide sequence ID" value="NZ_CP011545.1"/>
</dbReference>
<dbReference type="InterPro" id="IPR000073">
    <property type="entry name" value="AB_hydrolase_1"/>
</dbReference>
<dbReference type="GO" id="GO:0016740">
    <property type="term" value="F:transferase activity"/>
    <property type="evidence" value="ECO:0007669"/>
    <property type="project" value="UniProtKB-KW"/>
</dbReference>
<keyword evidence="3" id="KW-1185">Reference proteome</keyword>
<accession>A0A0G3H451</accession>
<evidence type="ECO:0000313" key="3">
    <source>
        <dbReference type="Proteomes" id="UP000035540"/>
    </source>
</evidence>
<dbReference type="Proteomes" id="UP000035540">
    <property type="component" value="Chromosome"/>
</dbReference>
<dbReference type="AlphaFoldDB" id="A0A0G3H451"/>
<reference evidence="2 3" key="1">
    <citation type="journal article" date="2015" name="Genome Announc.">
        <title>Complete Genome Sequence of the Type Strain Corynebacterium testudinoris DSM 44614, Recovered from Necrotic Lesions in the Mouth of a Tortoise.</title>
        <authorList>
            <person name="Ruckert C."/>
            <person name="Kriete M."/>
            <person name="Jaenicke S."/>
            <person name="Winkler A."/>
            <person name="Tauch A."/>
        </authorList>
    </citation>
    <scope>NUCLEOTIDE SEQUENCE [LARGE SCALE GENOMIC DNA]</scope>
    <source>
        <strain evidence="2 3">DSM 44614</strain>
    </source>
</reference>
<dbReference type="Gene3D" id="3.40.50.1820">
    <property type="entry name" value="alpha/beta hydrolase"/>
    <property type="match status" value="1"/>
</dbReference>
<dbReference type="PANTHER" id="PTHR37946">
    <property type="entry name" value="SLL1969 PROTEIN"/>
    <property type="match status" value="1"/>
</dbReference>
<gene>
    <name evidence="2" type="ORF">CTEST_00375</name>
</gene>
<dbReference type="EC" id="3.1.1.3" evidence="2"/>
<dbReference type="OrthoDB" id="8871309at2"/>
<name>A0A0G3H451_9CORY</name>
<dbReference type="SUPFAM" id="SSF53474">
    <property type="entry name" value="alpha/beta-Hydrolases"/>
    <property type="match status" value="1"/>
</dbReference>
<dbReference type="KEGG" id="cted:CTEST_00375"/>
<dbReference type="Pfam" id="PF00561">
    <property type="entry name" value="Abhydrolase_1"/>
    <property type="match status" value="1"/>
</dbReference>